<protein>
    <recommendedName>
        <fullName evidence="3">Sulfotransferase domain-containing protein</fullName>
    </recommendedName>
</protein>
<dbReference type="InterPro" id="IPR027417">
    <property type="entry name" value="P-loop_NTPase"/>
</dbReference>
<dbReference type="SUPFAM" id="SSF52540">
    <property type="entry name" value="P-loop containing nucleoside triphosphate hydrolases"/>
    <property type="match status" value="1"/>
</dbReference>
<evidence type="ECO:0000256" key="1">
    <source>
        <dbReference type="ARBA" id="ARBA00005771"/>
    </source>
</evidence>
<dbReference type="OrthoDB" id="6341251at2759"/>
<dbReference type="Pfam" id="PF00685">
    <property type="entry name" value="Sulfotransfer_1"/>
    <property type="match status" value="1"/>
</dbReference>
<keyword evidence="5" id="KW-1185">Reference proteome</keyword>
<proteinExistence type="inferred from homology"/>
<comment type="caution">
    <text evidence="4">The sequence shown here is derived from an EMBL/GenBank/DDBJ whole genome shotgun (WGS) entry which is preliminary data.</text>
</comment>
<dbReference type="PANTHER" id="PTHR11783">
    <property type="entry name" value="SULFOTRANSFERASE SULT"/>
    <property type="match status" value="1"/>
</dbReference>
<comment type="similarity">
    <text evidence="1">Belongs to the sulfotransferase 1 family.</text>
</comment>
<evidence type="ECO:0000256" key="2">
    <source>
        <dbReference type="ARBA" id="ARBA00022679"/>
    </source>
</evidence>
<gene>
    <name evidence="4" type="ORF">C0Q70_08448</name>
</gene>
<dbReference type="Gene3D" id="3.40.50.300">
    <property type="entry name" value="P-loop containing nucleotide triphosphate hydrolases"/>
    <property type="match status" value="1"/>
</dbReference>
<evidence type="ECO:0000313" key="5">
    <source>
        <dbReference type="Proteomes" id="UP000245119"/>
    </source>
</evidence>
<dbReference type="EMBL" id="PZQS01000004">
    <property type="protein sequence ID" value="PVD33000.1"/>
    <property type="molecule type" value="Genomic_DNA"/>
</dbReference>
<keyword evidence="2" id="KW-0808">Transferase</keyword>
<name>A0A2T7PHY0_POMCA</name>
<organism evidence="4 5">
    <name type="scientific">Pomacea canaliculata</name>
    <name type="common">Golden apple snail</name>
    <dbReference type="NCBI Taxonomy" id="400727"/>
    <lineage>
        <taxon>Eukaryota</taxon>
        <taxon>Metazoa</taxon>
        <taxon>Spiralia</taxon>
        <taxon>Lophotrochozoa</taxon>
        <taxon>Mollusca</taxon>
        <taxon>Gastropoda</taxon>
        <taxon>Caenogastropoda</taxon>
        <taxon>Architaenioglossa</taxon>
        <taxon>Ampullarioidea</taxon>
        <taxon>Ampullariidae</taxon>
        <taxon>Pomacea</taxon>
    </lineage>
</organism>
<accession>A0A2T7PHY0</accession>
<dbReference type="AlphaFoldDB" id="A0A2T7PHY0"/>
<reference evidence="4 5" key="1">
    <citation type="submission" date="2018-04" db="EMBL/GenBank/DDBJ databases">
        <title>The genome of golden apple snail Pomacea canaliculata provides insight into stress tolerance and invasive adaptation.</title>
        <authorList>
            <person name="Liu C."/>
            <person name="Liu B."/>
            <person name="Ren Y."/>
            <person name="Zhang Y."/>
            <person name="Wang H."/>
            <person name="Li S."/>
            <person name="Jiang F."/>
            <person name="Yin L."/>
            <person name="Zhang G."/>
            <person name="Qian W."/>
            <person name="Fan W."/>
        </authorList>
    </citation>
    <scope>NUCLEOTIDE SEQUENCE [LARGE SCALE GENOMIC DNA]</scope>
    <source>
        <strain evidence="4">SZHN2017</strain>
        <tissue evidence="4">Muscle</tissue>
    </source>
</reference>
<feature type="domain" description="Sulfotransferase" evidence="3">
    <location>
        <begin position="48"/>
        <end position="274"/>
    </location>
</feature>
<evidence type="ECO:0000313" key="4">
    <source>
        <dbReference type="EMBL" id="PVD33000.1"/>
    </source>
</evidence>
<dbReference type="Proteomes" id="UP000245119">
    <property type="component" value="Linkage Group LG4"/>
</dbReference>
<dbReference type="GO" id="GO:0008146">
    <property type="term" value="F:sulfotransferase activity"/>
    <property type="evidence" value="ECO:0007669"/>
    <property type="project" value="InterPro"/>
</dbReference>
<dbReference type="InterPro" id="IPR000863">
    <property type="entry name" value="Sulfotransferase_dom"/>
</dbReference>
<evidence type="ECO:0000259" key="3">
    <source>
        <dbReference type="Pfam" id="PF00685"/>
    </source>
</evidence>
<sequence length="323" mass="37223">MDDMQVFRDILADIPVVEVEGVVFPKLFESNRPMAEHIECIRALELNDNDVLLCAYGKAGTHWMWEMGSMLLAGRPDYDKRAKENVMMEAIEVEKLQALPSPRLLNTHLYPSMLPRDVKNKKVKVIHVYRNIKDVMVSAYFHWKRVPIATRWTIEVMDKLFLDEKYVGGNYIMYMKKMAEFRKENPEVPVFNVSFEDMKKDPLGTVRLLAQFLGVPAPPELCEQIADACGFQKMKEANDAKQLPEWLSSLGEVGDWKNHLTVAQSERLDAAVKELDGLDYHFRYTLHNKSRPFSQPANCRLGVEGREVGFPVTCTEKTRIFHV</sequence>